<dbReference type="KEGG" id="egl:EGR_08157"/>
<comment type="similarity">
    <text evidence="1">Belongs to the CCDC149 family.</text>
</comment>
<dbReference type="Pfam" id="PF09789">
    <property type="entry name" value="CC149"/>
    <property type="match status" value="1"/>
</dbReference>
<dbReference type="InterPro" id="IPR019179">
    <property type="entry name" value="CC149"/>
</dbReference>
<accession>W6U932</accession>
<protein>
    <submittedName>
        <fullName evidence="4">Uncharacterized protein</fullName>
    </submittedName>
</protein>
<dbReference type="Proteomes" id="UP000019149">
    <property type="component" value="Unassembled WGS sequence"/>
</dbReference>
<dbReference type="AlphaFoldDB" id="W6U932"/>
<evidence type="ECO:0000256" key="3">
    <source>
        <dbReference type="SAM" id="Coils"/>
    </source>
</evidence>
<dbReference type="PANTHER" id="PTHR21682">
    <property type="entry name" value="COILED-COIL DOMAIN-CONTAINING PROTEIN 149"/>
    <property type="match status" value="1"/>
</dbReference>
<proteinExistence type="inferred from homology"/>
<evidence type="ECO:0000313" key="5">
    <source>
        <dbReference type="Proteomes" id="UP000019149"/>
    </source>
</evidence>
<keyword evidence="5" id="KW-1185">Reference proteome</keyword>
<evidence type="ECO:0000256" key="1">
    <source>
        <dbReference type="ARBA" id="ARBA00005872"/>
    </source>
</evidence>
<keyword evidence="2 3" id="KW-0175">Coiled coil</keyword>
<reference evidence="4 5" key="1">
    <citation type="journal article" date="2013" name="Nat. Genet.">
        <title>The genome of the hydatid tapeworm Echinococcus granulosus.</title>
        <authorList>
            <person name="Zheng H."/>
            <person name="Zhang W."/>
            <person name="Zhang L."/>
            <person name="Zhang Z."/>
            <person name="Li J."/>
            <person name="Lu G."/>
            <person name="Zhu Y."/>
            <person name="Wang Y."/>
            <person name="Huang Y."/>
            <person name="Liu J."/>
            <person name="Kang H."/>
            <person name="Chen J."/>
            <person name="Wang L."/>
            <person name="Chen A."/>
            <person name="Yu S."/>
            <person name="Gao Z."/>
            <person name="Jin L."/>
            <person name="Gu W."/>
            <person name="Wang Z."/>
            <person name="Zhao L."/>
            <person name="Shi B."/>
            <person name="Wen H."/>
            <person name="Lin R."/>
            <person name="Jones M.K."/>
            <person name="Brejova B."/>
            <person name="Vinar T."/>
            <person name="Zhao G."/>
            <person name="McManus D.P."/>
            <person name="Chen Z."/>
            <person name="Zhou Y."/>
            <person name="Wang S."/>
        </authorList>
    </citation>
    <scope>NUCLEOTIDE SEQUENCE [LARGE SCALE GENOMIC DNA]</scope>
</reference>
<dbReference type="EMBL" id="APAU02000097">
    <property type="protein sequence ID" value="EUB57006.1"/>
    <property type="molecule type" value="Genomic_DNA"/>
</dbReference>
<dbReference type="OMA" id="NESEMHS"/>
<evidence type="ECO:0000313" key="4">
    <source>
        <dbReference type="EMBL" id="EUB57006.1"/>
    </source>
</evidence>
<dbReference type="GeneID" id="36343872"/>
<comment type="caution">
    <text evidence="4">The sequence shown here is derived from an EMBL/GenBank/DDBJ whole genome shotgun (WGS) entry which is preliminary data.</text>
</comment>
<feature type="coiled-coil region" evidence="3">
    <location>
        <begin position="48"/>
        <end position="82"/>
    </location>
</feature>
<name>W6U932_ECHGR</name>
<sequence length="276" mass="31853">MKIRMSLTYQTSFRPHRRFAVCRLEMDESIYANLDSLSNELNVTKLQLSSKRQAIVILTQQLEDAKKEAYQFKLMAEQVQERYKNLKQVLGSEAGSPTFGTSSQRNLFINLKVKLNESEMHSRILETELSNLRKRNAELMDDIALLKKSAGFQHSRNLELMAKEKSSFETQGRESLIKQLELKTLECQRIKRDLELCNEEKQEILSELIHWKKSDETESNEETNSIGADTVFQENKLLSRQISRLEADKKLLMQTLAKYQMLKSVTGGPSEDGELA</sequence>
<evidence type="ECO:0000256" key="2">
    <source>
        <dbReference type="ARBA" id="ARBA00023054"/>
    </source>
</evidence>
<dbReference type="CTD" id="36343872"/>
<dbReference type="STRING" id="6210.W6U932"/>
<dbReference type="PANTHER" id="PTHR21682:SF2">
    <property type="entry name" value="COILED-COIL DOMAIN-CONTAINING PROTEIN 149"/>
    <property type="match status" value="1"/>
</dbReference>
<gene>
    <name evidence="4" type="ORF">EGR_08157</name>
</gene>
<feature type="coiled-coil region" evidence="3">
    <location>
        <begin position="115"/>
        <end position="149"/>
    </location>
</feature>
<dbReference type="OrthoDB" id="5917629at2759"/>
<feature type="coiled-coil region" evidence="3">
    <location>
        <begin position="235"/>
        <end position="262"/>
    </location>
</feature>
<dbReference type="RefSeq" id="XP_024348202.1">
    <property type="nucleotide sequence ID" value="XM_024497406.1"/>
</dbReference>
<organism evidence="4 5">
    <name type="scientific">Echinococcus granulosus</name>
    <name type="common">Hydatid tapeworm</name>
    <dbReference type="NCBI Taxonomy" id="6210"/>
    <lineage>
        <taxon>Eukaryota</taxon>
        <taxon>Metazoa</taxon>
        <taxon>Spiralia</taxon>
        <taxon>Lophotrochozoa</taxon>
        <taxon>Platyhelminthes</taxon>
        <taxon>Cestoda</taxon>
        <taxon>Eucestoda</taxon>
        <taxon>Cyclophyllidea</taxon>
        <taxon>Taeniidae</taxon>
        <taxon>Echinococcus</taxon>
        <taxon>Echinococcus granulosus group</taxon>
    </lineage>
</organism>